<evidence type="ECO:0000313" key="2">
    <source>
        <dbReference type="Proteomes" id="UP001196068"/>
    </source>
</evidence>
<dbReference type="EMBL" id="JAAEDH010000007">
    <property type="protein sequence ID" value="MBR0654989.1"/>
    <property type="molecule type" value="Genomic_DNA"/>
</dbReference>
<evidence type="ECO:0000313" key="1">
    <source>
        <dbReference type="EMBL" id="MBR0654989.1"/>
    </source>
</evidence>
<dbReference type="RefSeq" id="WP_211873828.1">
    <property type="nucleotide sequence ID" value="NZ_JAAEDH010000007.1"/>
</dbReference>
<gene>
    <name evidence="1" type="ORF">GXW79_07850</name>
</gene>
<reference evidence="1" key="2">
    <citation type="journal article" date="2021" name="Syst. Appl. Microbiol.">
        <title>Roseomonas hellenica sp. nov., isolated from roots of wild-growing Alkanna tinctoria.</title>
        <authorList>
            <person name="Rat A."/>
            <person name="Naranjo H.D."/>
            <person name="Lebbe L."/>
            <person name="Cnockaert M."/>
            <person name="Krigas N."/>
            <person name="Grigoriadou K."/>
            <person name="Maloupa E."/>
            <person name="Willems A."/>
        </authorList>
    </citation>
    <scope>NUCLEOTIDE SEQUENCE</scope>
    <source>
        <strain evidence="1">LMG 28251</strain>
    </source>
</reference>
<sequence>MRLALYWAPEVTDPLHARASAWLGRDAETGAMLSQPDIPGIAEATADPRLYGFHATLKAPLRLSTSYEEARAAGGFLAERTAPFTLPPLVLRDLRGFLAMIESEPCPALAAFADDCVRTLDPHRAPLTPEEIARRRPERLSARQRANLEAWGYHLVFEDFQFHATLTGRLTEDQRAVFEPLAGAFFGDLPAVPRIVRELCLFTQAAPGAPFLIAERLPLRG</sequence>
<keyword evidence="2" id="KW-1185">Reference proteome</keyword>
<protein>
    <submittedName>
        <fullName evidence="1">DUF1045 domain-containing protein</fullName>
    </submittedName>
</protein>
<proteinExistence type="predicted"/>
<comment type="caution">
    <text evidence="1">The sequence shown here is derived from an EMBL/GenBank/DDBJ whole genome shotgun (WGS) entry which is preliminary data.</text>
</comment>
<accession>A0AAF1KJD1</accession>
<reference evidence="1" key="1">
    <citation type="submission" date="2020-01" db="EMBL/GenBank/DDBJ databases">
        <authorList>
            <person name="Rat A."/>
        </authorList>
    </citation>
    <scope>NUCLEOTIDE SEQUENCE</scope>
    <source>
        <strain evidence="1">LMG 28251</strain>
    </source>
</reference>
<dbReference type="Proteomes" id="UP001196068">
    <property type="component" value="Unassembled WGS sequence"/>
</dbReference>
<name>A0AAF1KJD1_9PROT</name>
<dbReference type="AlphaFoldDB" id="A0AAF1KJD1"/>
<dbReference type="Pfam" id="PF06299">
    <property type="entry name" value="DUF1045"/>
    <property type="match status" value="1"/>
</dbReference>
<organism evidence="1 2">
    <name type="scientific">Plastoroseomonas arctica</name>
    <dbReference type="NCBI Taxonomy" id="1509237"/>
    <lineage>
        <taxon>Bacteria</taxon>
        <taxon>Pseudomonadati</taxon>
        <taxon>Pseudomonadota</taxon>
        <taxon>Alphaproteobacteria</taxon>
        <taxon>Acetobacterales</taxon>
        <taxon>Acetobacteraceae</taxon>
        <taxon>Plastoroseomonas</taxon>
    </lineage>
</organism>
<dbReference type="PIRSF" id="PIRSF033328">
    <property type="entry name" value="Phest_Mll4975"/>
    <property type="match status" value="1"/>
</dbReference>
<dbReference type="InterPro" id="IPR009389">
    <property type="entry name" value="DUF1045"/>
</dbReference>